<proteinExistence type="predicted"/>
<accession>A0A1T4K5Z5</accession>
<dbReference type="RefSeq" id="WP_078809125.1">
    <property type="nucleotide sequence ID" value="NZ_FUWM01000005.1"/>
</dbReference>
<evidence type="ECO:0000313" key="2">
    <source>
        <dbReference type="Proteomes" id="UP000190625"/>
    </source>
</evidence>
<keyword evidence="2" id="KW-1185">Reference proteome</keyword>
<dbReference type="AlphaFoldDB" id="A0A1T4K5Z5"/>
<dbReference type="Pfam" id="PF09551">
    <property type="entry name" value="Spore_II_R"/>
    <property type="match status" value="1"/>
</dbReference>
<gene>
    <name evidence="1" type="ORF">SAMN02745118_00626</name>
</gene>
<dbReference type="STRING" id="142842.SAMN02745118_00626"/>
<dbReference type="EMBL" id="FUWM01000005">
    <property type="protein sequence ID" value="SJZ37735.1"/>
    <property type="molecule type" value="Genomic_DNA"/>
</dbReference>
<reference evidence="2" key="1">
    <citation type="submission" date="2017-02" db="EMBL/GenBank/DDBJ databases">
        <authorList>
            <person name="Varghese N."/>
            <person name="Submissions S."/>
        </authorList>
    </citation>
    <scope>NUCLEOTIDE SEQUENCE [LARGE SCALE GENOMIC DNA]</scope>
    <source>
        <strain evidence="2">ATCC BAA-73</strain>
    </source>
</reference>
<name>A0A1T4K5Z5_9FIRM</name>
<sequence length="227" mass="25913">MHQYKRFRLIVVTVVAIVMLVALGYSSAIVVSPKSSTMAYTNNNLLRLHVIANSNSLMDQRLKRQVRNGIINQTEGLFKNIDDIQKARNLIKNNLGYIEKIVETELARQGNNYDVNVKLGNYQFPKRTYGNMTLPAGNYKALRVIIGQGKGENWWCVLFPPFCYIDSVDKQEGSKQLGSVKKEDVDIKMKSKLLEYLNENHTLAKKMKKVKGLLMMSVTDFNNSFNE</sequence>
<dbReference type="InterPro" id="IPR014202">
    <property type="entry name" value="Spore_II_R"/>
</dbReference>
<evidence type="ECO:0000313" key="1">
    <source>
        <dbReference type="EMBL" id="SJZ37735.1"/>
    </source>
</evidence>
<protein>
    <submittedName>
        <fullName evidence="1">Stage II sporulation protein R</fullName>
    </submittedName>
</protein>
<dbReference type="Proteomes" id="UP000190625">
    <property type="component" value="Unassembled WGS sequence"/>
</dbReference>
<dbReference type="OrthoDB" id="9793324at2"/>
<organism evidence="1 2">
    <name type="scientific">Selenihalanaerobacter shriftii</name>
    <dbReference type="NCBI Taxonomy" id="142842"/>
    <lineage>
        <taxon>Bacteria</taxon>
        <taxon>Bacillati</taxon>
        <taxon>Bacillota</taxon>
        <taxon>Clostridia</taxon>
        <taxon>Halanaerobiales</taxon>
        <taxon>Halobacteroidaceae</taxon>
        <taxon>Selenihalanaerobacter</taxon>
    </lineage>
</organism>
<dbReference type="NCBIfam" id="TIGR02837">
    <property type="entry name" value="spore_II_R"/>
    <property type="match status" value="1"/>
</dbReference>